<gene>
    <name evidence="1" type="ORF">GCM10008119_07980</name>
</gene>
<evidence type="ECO:0000313" key="1">
    <source>
        <dbReference type="EMBL" id="GGI23505.1"/>
    </source>
</evidence>
<comment type="caution">
    <text evidence="1">The sequence shown here is derived from an EMBL/GenBank/DDBJ whole genome shotgun (WGS) entry which is preliminary data.</text>
</comment>
<keyword evidence="2" id="KW-1185">Reference proteome</keyword>
<evidence type="ECO:0000313" key="2">
    <source>
        <dbReference type="Proteomes" id="UP000645390"/>
    </source>
</evidence>
<evidence type="ECO:0008006" key="3">
    <source>
        <dbReference type="Google" id="ProtNLM"/>
    </source>
</evidence>
<name>A0ABQ2BFW4_9SPHI</name>
<proteinExistence type="predicted"/>
<dbReference type="Proteomes" id="UP000645390">
    <property type="component" value="Unassembled WGS sequence"/>
</dbReference>
<dbReference type="EMBL" id="BMDJ01000002">
    <property type="protein sequence ID" value="GGI23505.1"/>
    <property type="molecule type" value="Genomic_DNA"/>
</dbReference>
<accession>A0ABQ2BFW4</accession>
<dbReference type="PROSITE" id="PS51257">
    <property type="entry name" value="PROKAR_LIPOPROTEIN"/>
    <property type="match status" value="1"/>
</dbReference>
<sequence>MRMKKLIYTPFTCLIILISACNDDSKTISIDETKTVEINTEPKIKYATSIIIGKNDVILYPLNLNDGEYDSYKSRSGETNYWNLIFYNVNTGKSELLTKDKLVINSFRIGNTENGPNNSATLSDSFIYYEITNSDFDADKKLTSKDPKKLFISNLEGKSFIQLSPENFSLLNWKIDVKHDLILMDLIKDDNGDKEFNEKDEVEYFIYNLKSGTAAKPILDKAFKKEVTELAKKVL</sequence>
<reference evidence="2" key="1">
    <citation type="journal article" date="2019" name="Int. J. Syst. Evol. Microbiol.">
        <title>The Global Catalogue of Microorganisms (GCM) 10K type strain sequencing project: providing services to taxonomists for standard genome sequencing and annotation.</title>
        <authorList>
            <consortium name="The Broad Institute Genomics Platform"/>
            <consortium name="The Broad Institute Genome Sequencing Center for Infectious Disease"/>
            <person name="Wu L."/>
            <person name="Ma J."/>
        </authorList>
    </citation>
    <scope>NUCLEOTIDE SEQUENCE [LARGE SCALE GENOMIC DNA]</scope>
    <source>
        <strain evidence="2">CCM 8939</strain>
    </source>
</reference>
<organism evidence="1 2">
    <name type="scientific">Pedobacter mendelii</name>
    <dbReference type="NCBI Taxonomy" id="1908240"/>
    <lineage>
        <taxon>Bacteria</taxon>
        <taxon>Pseudomonadati</taxon>
        <taxon>Bacteroidota</taxon>
        <taxon>Sphingobacteriia</taxon>
        <taxon>Sphingobacteriales</taxon>
        <taxon>Sphingobacteriaceae</taxon>
        <taxon>Pedobacter</taxon>
    </lineage>
</organism>
<protein>
    <recommendedName>
        <fullName evidence="3">Lipoprotein</fullName>
    </recommendedName>
</protein>